<dbReference type="EMBL" id="BSXU01003838">
    <property type="protein sequence ID" value="GMG40466.1"/>
    <property type="molecule type" value="Genomic_DNA"/>
</dbReference>
<gene>
    <name evidence="1" type="ORF">Amon01_000621400</name>
</gene>
<organism evidence="1 2">
    <name type="scientific">Ambrosiozyma monospora</name>
    <name type="common">Yeast</name>
    <name type="synonym">Endomycopsis monosporus</name>
    <dbReference type="NCBI Taxonomy" id="43982"/>
    <lineage>
        <taxon>Eukaryota</taxon>
        <taxon>Fungi</taxon>
        <taxon>Dikarya</taxon>
        <taxon>Ascomycota</taxon>
        <taxon>Saccharomycotina</taxon>
        <taxon>Pichiomycetes</taxon>
        <taxon>Pichiales</taxon>
        <taxon>Pichiaceae</taxon>
        <taxon>Ambrosiozyma</taxon>
    </lineage>
</organism>
<name>A0A9W7DM78_AMBMO</name>
<reference evidence="1" key="1">
    <citation type="submission" date="2023-04" db="EMBL/GenBank/DDBJ databases">
        <title>Ambrosiozyma monospora NBRC 1965.</title>
        <authorList>
            <person name="Ichikawa N."/>
            <person name="Sato H."/>
            <person name="Tonouchi N."/>
        </authorList>
    </citation>
    <scope>NUCLEOTIDE SEQUENCE</scope>
    <source>
        <strain evidence="1">NBRC 1965</strain>
    </source>
</reference>
<dbReference type="AlphaFoldDB" id="A0A9W7DM78"/>
<sequence>MIYEYIQICQGLSGSEGLQLLLTFSLQHVNLLKYFAEFEDVLALCEPLAEFNITLQKYVPDPHYDDGDYDQTSPLTSPHIFTISSLCFSEPIKTKSVSLLKYMDFLSSGIVNTLEIPGELFESNSDVFEDDIDALQRVATTAQNLVLKDVSCFPLTTVFDIFFSKVTELILSTETAVSDYNEQNLDKLFTSLKKIEIEVDDHWPDAELNLISKMNKKGRKLEVSFDVKASFFNRSQAKKLLKEKEIRFSIYKLEGPVNLNNYYNYNELKLTYFRVQDMKTLKNISLFWPEQLEIDVDELKDFKKGMDSVKILNLYVGDIINCSFSQYPILETIEIRCNTIDIASFNTISNTVEAMFIECGFSDRGRVTLPSNLHEITFDSRPELNRFNFEKCDKLVAIDFNDGLFGMMTIDPFWRELPKSLEEIVFRIPKTIGSRHIEYFGMTVNDDIEELRILFENQEGLLVCINTDNEDAEAFNKLKEESDFRSCTINNVSRKVLLYANECDVVLACRKEDKDQILSVSEKGEPFEFISEKHGLLVFESRKKDHDISPPI</sequence>
<accession>A0A9W7DM78</accession>
<protein>
    <submittedName>
        <fullName evidence="1">Unnamed protein product</fullName>
    </submittedName>
</protein>
<proteinExistence type="predicted"/>
<evidence type="ECO:0000313" key="1">
    <source>
        <dbReference type="EMBL" id="GMG40466.1"/>
    </source>
</evidence>
<evidence type="ECO:0000313" key="2">
    <source>
        <dbReference type="Proteomes" id="UP001165063"/>
    </source>
</evidence>
<keyword evidence="2" id="KW-1185">Reference proteome</keyword>
<comment type="caution">
    <text evidence="1">The sequence shown here is derived from an EMBL/GenBank/DDBJ whole genome shotgun (WGS) entry which is preliminary data.</text>
</comment>
<dbReference type="Proteomes" id="UP001165063">
    <property type="component" value="Unassembled WGS sequence"/>
</dbReference>